<accession>A0A4U5PIQ1</accession>
<proteinExistence type="predicted"/>
<gene>
    <name evidence="1" type="ORF">L596_010380</name>
</gene>
<name>A0A4U5PIQ1_STECR</name>
<keyword evidence="2" id="KW-1185">Reference proteome</keyword>
<reference evidence="1 2" key="2">
    <citation type="journal article" date="2019" name="G3 (Bethesda)">
        <title>Hybrid Assembly of the Genome of the Entomopathogenic Nematode Steinernema carpocapsae Identifies the X-Chromosome.</title>
        <authorList>
            <person name="Serra L."/>
            <person name="Macchietto M."/>
            <person name="Macias-Munoz A."/>
            <person name="McGill C.J."/>
            <person name="Rodriguez I.M."/>
            <person name="Rodriguez B."/>
            <person name="Murad R."/>
            <person name="Mortazavi A."/>
        </authorList>
    </citation>
    <scope>NUCLEOTIDE SEQUENCE [LARGE SCALE GENOMIC DNA]</scope>
    <source>
        <strain evidence="1 2">ALL</strain>
    </source>
</reference>
<comment type="caution">
    <text evidence="1">The sequence shown here is derived from an EMBL/GenBank/DDBJ whole genome shotgun (WGS) entry which is preliminary data.</text>
</comment>
<dbReference type="Proteomes" id="UP000298663">
    <property type="component" value="Unassembled WGS sequence"/>
</dbReference>
<reference evidence="1 2" key="1">
    <citation type="journal article" date="2015" name="Genome Biol.">
        <title>Comparative genomics of Steinernema reveals deeply conserved gene regulatory networks.</title>
        <authorList>
            <person name="Dillman A.R."/>
            <person name="Macchietto M."/>
            <person name="Porter C.F."/>
            <person name="Rogers A."/>
            <person name="Williams B."/>
            <person name="Antoshechkin I."/>
            <person name="Lee M.M."/>
            <person name="Goodwin Z."/>
            <person name="Lu X."/>
            <person name="Lewis E.E."/>
            <person name="Goodrich-Blair H."/>
            <person name="Stock S.P."/>
            <person name="Adams B.J."/>
            <person name="Sternberg P.W."/>
            <person name="Mortazavi A."/>
        </authorList>
    </citation>
    <scope>NUCLEOTIDE SEQUENCE [LARGE SCALE GENOMIC DNA]</scope>
    <source>
        <strain evidence="1 2">ALL</strain>
    </source>
</reference>
<evidence type="ECO:0000313" key="1">
    <source>
        <dbReference type="EMBL" id="TKR96346.1"/>
    </source>
</evidence>
<dbReference type="EMBL" id="AZBU02000002">
    <property type="protein sequence ID" value="TKR96346.1"/>
    <property type="molecule type" value="Genomic_DNA"/>
</dbReference>
<dbReference type="AlphaFoldDB" id="A0A4U5PIQ1"/>
<organism evidence="1 2">
    <name type="scientific">Steinernema carpocapsae</name>
    <name type="common">Entomopathogenic nematode</name>
    <dbReference type="NCBI Taxonomy" id="34508"/>
    <lineage>
        <taxon>Eukaryota</taxon>
        <taxon>Metazoa</taxon>
        <taxon>Ecdysozoa</taxon>
        <taxon>Nematoda</taxon>
        <taxon>Chromadorea</taxon>
        <taxon>Rhabditida</taxon>
        <taxon>Tylenchina</taxon>
        <taxon>Panagrolaimomorpha</taxon>
        <taxon>Strongyloidoidea</taxon>
        <taxon>Steinernematidae</taxon>
        <taxon>Steinernema</taxon>
    </lineage>
</organism>
<sequence>MDSVVHALVDSVAHLLLSNSASLLASLDCSLWSSVGEIHQKKRVDQSLYIFVCDNQTHSCVDLELFPNYLKHAGAYDRITTIDIQLCSGSAHHEHLKSDFPILKKFLSYKLVLDEIIVIQGQADNLPYFIYELVTVPAKTIRFSQLVTENMRFFDWHFKNNYMLKNVSVKKLGSVLPLAELWKKCSKAQNLVVQFGRTVHKEEDYIDQLRSAGFVFSDMRPFADLKHPLDEEKVLTLDLNRELF</sequence>
<protein>
    <submittedName>
        <fullName evidence="1">Uncharacterized protein</fullName>
    </submittedName>
</protein>
<evidence type="ECO:0000313" key="2">
    <source>
        <dbReference type="Proteomes" id="UP000298663"/>
    </source>
</evidence>